<evidence type="ECO:0000256" key="1">
    <source>
        <dbReference type="SAM" id="Phobius"/>
    </source>
</evidence>
<reference evidence="2 3" key="2">
    <citation type="submission" date="2018-11" db="EMBL/GenBank/DDBJ databases">
        <authorList>
            <consortium name="Pathogen Informatics"/>
        </authorList>
    </citation>
    <scope>NUCLEOTIDE SEQUENCE [LARGE SCALE GENOMIC DNA]</scope>
</reference>
<keyword evidence="1" id="KW-0472">Membrane</keyword>
<evidence type="ECO:0000313" key="3">
    <source>
        <dbReference type="Proteomes" id="UP000271162"/>
    </source>
</evidence>
<name>A0A0N4YF02_NIPBR</name>
<feature type="transmembrane region" description="Helical" evidence="1">
    <location>
        <begin position="40"/>
        <end position="57"/>
    </location>
</feature>
<dbReference type="WBParaSite" id="NBR_0001530901-mRNA-1">
    <property type="protein sequence ID" value="NBR_0001530901-mRNA-1"/>
    <property type="gene ID" value="NBR_0001530901"/>
</dbReference>
<organism evidence="4">
    <name type="scientific">Nippostrongylus brasiliensis</name>
    <name type="common">Rat hookworm</name>
    <dbReference type="NCBI Taxonomy" id="27835"/>
    <lineage>
        <taxon>Eukaryota</taxon>
        <taxon>Metazoa</taxon>
        <taxon>Ecdysozoa</taxon>
        <taxon>Nematoda</taxon>
        <taxon>Chromadorea</taxon>
        <taxon>Rhabditida</taxon>
        <taxon>Rhabditina</taxon>
        <taxon>Rhabditomorpha</taxon>
        <taxon>Strongyloidea</taxon>
        <taxon>Heligmosomidae</taxon>
        <taxon>Nippostrongylus</taxon>
    </lineage>
</organism>
<feature type="transmembrane region" description="Helical" evidence="1">
    <location>
        <begin position="77"/>
        <end position="102"/>
    </location>
</feature>
<keyword evidence="1" id="KW-0812">Transmembrane</keyword>
<evidence type="ECO:0000313" key="2">
    <source>
        <dbReference type="EMBL" id="VDL78904.1"/>
    </source>
</evidence>
<sequence>MLTSPLSHTSCSISAAILYIICAILCLIATRRVDRCTQMLLMAFAAAALAISAVIFLESAITLNTLCEAEQCDEQKLIVHSILVFISLSEFLTSLVTLVVCFRSLQGAVAVNRANSPYSTLIIGDYSKLKRPARIFRPRFNTKRPKSPTHDPAIT</sequence>
<keyword evidence="1" id="KW-1133">Transmembrane helix</keyword>
<gene>
    <name evidence="2" type="ORF">NBR_LOCUS15310</name>
</gene>
<proteinExistence type="predicted"/>
<dbReference type="EMBL" id="UYSL01021678">
    <property type="protein sequence ID" value="VDL78904.1"/>
    <property type="molecule type" value="Genomic_DNA"/>
</dbReference>
<reference evidence="4" key="1">
    <citation type="submission" date="2017-02" db="UniProtKB">
        <authorList>
            <consortium name="WormBaseParasite"/>
        </authorList>
    </citation>
    <scope>IDENTIFICATION</scope>
</reference>
<accession>A0A0N4YF02</accession>
<feature type="transmembrane region" description="Helical" evidence="1">
    <location>
        <begin position="6"/>
        <end position="28"/>
    </location>
</feature>
<dbReference type="Proteomes" id="UP000271162">
    <property type="component" value="Unassembled WGS sequence"/>
</dbReference>
<dbReference type="AlphaFoldDB" id="A0A0N4YF02"/>
<evidence type="ECO:0000313" key="4">
    <source>
        <dbReference type="WBParaSite" id="NBR_0001530901-mRNA-1"/>
    </source>
</evidence>
<keyword evidence="3" id="KW-1185">Reference proteome</keyword>
<protein>
    <submittedName>
        <fullName evidence="4">Membrane-associated protein</fullName>
    </submittedName>
</protein>